<name>A0A1E3QLA3_9ASCO</name>
<evidence type="ECO:0000313" key="3">
    <source>
        <dbReference type="EMBL" id="ODQ78398.1"/>
    </source>
</evidence>
<dbReference type="OrthoDB" id="18110at2759"/>
<feature type="transmembrane region" description="Helical" evidence="1">
    <location>
        <begin position="309"/>
        <end position="332"/>
    </location>
</feature>
<dbReference type="SUPFAM" id="SSF103473">
    <property type="entry name" value="MFS general substrate transporter"/>
    <property type="match status" value="2"/>
</dbReference>
<feature type="transmembrane region" description="Helical" evidence="1">
    <location>
        <begin position="425"/>
        <end position="443"/>
    </location>
</feature>
<feature type="transmembrane region" description="Helical" evidence="1">
    <location>
        <begin position="73"/>
        <end position="93"/>
    </location>
</feature>
<dbReference type="STRING" id="984486.A0A1E3QLA3"/>
<feature type="transmembrane region" description="Helical" evidence="1">
    <location>
        <begin position="516"/>
        <end position="539"/>
    </location>
</feature>
<evidence type="ECO:0000313" key="4">
    <source>
        <dbReference type="Proteomes" id="UP000094336"/>
    </source>
</evidence>
<proteinExistence type="predicted"/>
<accession>A0A1E3QLA3</accession>
<dbReference type="PANTHER" id="PTHR23524">
    <property type="entry name" value="TRANSPORTER, PUTATIVE (AFU_ORTHOLOGUE AFUA_8G04850)-RELATED"/>
    <property type="match status" value="1"/>
</dbReference>
<dbReference type="AlphaFoldDB" id="A0A1E3QLA3"/>
<dbReference type="PANTHER" id="PTHR23524:SF1">
    <property type="entry name" value="MRH DOMAIN-CONTAINING PROTEIN-RELATED"/>
    <property type="match status" value="1"/>
</dbReference>
<keyword evidence="1" id="KW-0472">Membrane</keyword>
<keyword evidence="2" id="KW-0732">Signal</keyword>
<keyword evidence="4" id="KW-1185">Reference proteome</keyword>
<evidence type="ECO:0000256" key="2">
    <source>
        <dbReference type="SAM" id="SignalP"/>
    </source>
</evidence>
<dbReference type="GeneID" id="30147305"/>
<feature type="transmembrane region" description="Helical" evidence="1">
    <location>
        <begin position="43"/>
        <end position="61"/>
    </location>
</feature>
<reference evidence="4" key="1">
    <citation type="submission" date="2016-05" db="EMBL/GenBank/DDBJ databases">
        <title>Comparative genomics of biotechnologically important yeasts.</title>
        <authorList>
            <consortium name="DOE Joint Genome Institute"/>
            <person name="Riley R."/>
            <person name="Haridas S."/>
            <person name="Wolfe K.H."/>
            <person name="Lopes M.R."/>
            <person name="Hittinger C.T."/>
            <person name="Goker M."/>
            <person name="Salamov A."/>
            <person name="Wisecaver J."/>
            <person name="Long T.M."/>
            <person name="Aerts A.L."/>
            <person name="Barry K."/>
            <person name="Choi C."/>
            <person name="Clum A."/>
            <person name="Coughlan A.Y."/>
            <person name="Deshpande S."/>
            <person name="Douglass A.P."/>
            <person name="Hanson S.J."/>
            <person name="Klenk H.-P."/>
            <person name="Labutti K."/>
            <person name="Lapidus A."/>
            <person name="Lindquist E."/>
            <person name="Lipzen A."/>
            <person name="Meier-Kolthoff J.P."/>
            <person name="Ohm R.A."/>
            <person name="Otillar R.P."/>
            <person name="Pangilinan J."/>
            <person name="Peng Y."/>
            <person name="Rokas A."/>
            <person name="Rosa C.A."/>
            <person name="Scheuner C."/>
            <person name="Sibirny A.A."/>
            <person name="Slot J.C."/>
            <person name="Stielow J.B."/>
            <person name="Sun H."/>
            <person name="Kurtzman C.P."/>
            <person name="Blackwell M."/>
            <person name="Grigoriev I.V."/>
            <person name="Jeffries T.W."/>
        </authorList>
    </citation>
    <scope>NUCLEOTIDE SEQUENCE [LARGE SCALE GENOMIC DNA]</scope>
    <source>
        <strain evidence="4">NRRL Y-12698</strain>
    </source>
</reference>
<keyword evidence="1" id="KW-1133">Transmembrane helix</keyword>
<keyword evidence="1" id="KW-0812">Transmembrane</keyword>
<feature type="transmembrane region" description="Helical" evidence="1">
    <location>
        <begin position="488"/>
        <end position="510"/>
    </location>
</feature>
<sequence>MFASFSSISFIVFLATTQSFFVSDALNYPQQASQQSMKLGTIIGNLGFYDEILSIILSPFIGAFSDYIGSKPLTIFGLCVIGASFLGFTSITNVDGSDTVYYHLIFWRLVFTVGATSSALMITTMLAEITTSGYQLTTFKADLRAWTQGIKQRLLKNQDSQIRLLEEEEAQESSAVPSKKNGVLTAMIGVSTGLGAIWAISVYLPLPTKLSGSYTTLVSKLAARNAIVRTYQLVATISFLTAVGLYWGLYNEKSKTRVFKKLVTFGRYKGMTNETPFDDSIYDQTPKENYLRSIQHGFRLSTVNPQIALAYYGSFVARSTTVATAVFIPLMIYNYYHNVTKQCASEDTGSGEMKKQCHEAYVLASILTGICQTVALLTAPLWGILTDSSKFSARMNMFRKKTHPSSIDEGEQTTATTTNQGAIKCLIAGAILGTWGCAGIAFAASTDKPLSAGKIWHVSLIGISQMGASLLSLSLITNQDVRNKGAVAGVYTLCGGVGVLVISKAGGWGMDHYHWIGLPFFVLGMFNVGLLIWGAWVLLFANQDALATFEDEGVLII</sequence>
<feature type="chain" id="PRO_5009134342" description="Major facilitator superfamily (MFS) profile domain-containing protein" evidence="2">
    <location>
        <begin position="20"/>
        <end position="557"/>
    </location>
</feature>
<feature type="transmembrane region" description="Helical" evidence="1">
    <location>
        <begin position="105"/>
        <end position="127"/>
    </location>
</feature>
<evidence type="ECO:0008006" key="5">
    <source>
        <dbReference type="Google" id="ProtNLM"/>
    </source>
</evidence>
<protein>
    <recommendedName>
        <fullName evidence="5">Major facilitator superfamily (MFS) profile domain-containing protein</fullName>
    </recommendedName>
</protein>
<organism evidence="3 4">
    <name type="scientific">Babjeviella inositovora NRRL Y-12698</name>
    <dbReference type="NCBI Taxonomy" id="984486"/>
    <lineage>
        <taxon>Eukaryota</taxon>
        <taxon>Fungi</taxon>
        <taxon>Dikarya</taxon>
        <taxon>Ascomycota</taxon>
        <taxon>Saccharomycotina</taxon>
        <taxon>Pichiomycetes</taxon>
        <taxon>Serinales incertae sedis</taxon>
        <taxon>Babjeviella</taxon>
    </lineage>
</organism>
<feature type="transmembrane region" description="Helical" evidence="1">
    <location>
        <begin position="183"/>
        <end position="206"/>
    </location>
</feature>
<feature type="transmembrane region" description="Helical" evidence="1">
    <location>
        <begin position="360"/>
        <end position="385"/>
    </location>
</feature>
<dbReference type="InterPro" id="IPR036259">
    <property type="entry name" value="MFS_trans_sf"/>
</dbReference>
<gene>
    <name evidence="3" type="ORF">BABINDRAFT_162634</name>
</gene>
<feature type="signal peptide" evidence="2">
    <location>
        <begin position="1"/>
        <end position="19"/>
    </location>
</feature>
<evidence type="ECO:0000256" key="1">
    <source>
        <dbReference type="SAM" id="Phobius"/>
    </source>
</evidence>
<dbReference type="Proteomes" id="UP000094336">
    <property type="component" value="Unassembled WGS sequence"/>
</dbReference>
<feature type="transmembrane region" description="Helical" evidence="1">
    <location>
        <begin position="226"/>
        <end position="250"/>
    </location>
</feature>
<dbReference type="EMBL" id="KV454435">
    <property type="protein sequence ID" value="ODQ78398.1"/>
    <property type="molecule type" value="Genomic_DNA"/>
</dbReference>
<feature type="transmembrane region" description="Helical" evidence="1">
    <location>
        <begin position="455"/>
        <end position="476"/>
    </location>
</feature>
<dbReference type="RefSeq" id="XP_018983726.1">
    <property type="nucleotide sequence ID" value="XM_019129452.1"/>
</dbReference>
<dbReference type="Gene3D" id="1.20.1250.20">
    <property type="entry name" value="MFS general substrate transporter like domains"/>
    <property type="match status" value="2"/>
</dbReference>